<dbReference type="Proteomes" id="UP001151518">
    <property type="component" value="Unassembled WGS sequence"/>
</dbReference>
<evidence type="ECO:0000259" key="12">
    <source>
        <dbReference type="Pfam" id="PF02878"/>
    </source>
</evidence>
<dbReference type="PANTHER" id="PTHR45745:SF1">
    <property type="entry name" value="PHOSPHOGLUCOMUTASE 2B-RELATED"/>
    <property type="match status" value="1"/>
</dbReference>
<dbReference type="PROSITE" id="PS00710">
    <property type="entry name" value="PGM_PMM"/>
    <property type="match status" value="1"/>
</dbReference>
<name>A0A9W8G7M8_9FUNG</name>
<keyword evidence="6" id="KW-0597">Phosphoprotein</keyword>
<dbReference type="GO" id="GO:0006006">
    <property type="term" value="P:glucose metabolic process"/>
    <property type="evidence" value="ECO:0007669"/>
    <property type="project" value="UniProtKB-KW"/>
</dbReference>
<protein>
    <recommendedName>
        <fullName evidence="17">Phosphoglucomutase</fullName>
    </recommendedName>
</protein>
<evidence type="ECO:0000256" key="2">
    <source>
        <dbReference type="ARBA" id="ARBA00004496"/>
    </source>
</evidence>
<dbReference type="Pfam" id="PF02880">
    <property type="entry name" value="PGM_PMM_III"/>
    <property type="match status" value="1"/>
</dbReference>
<dbReference type="InterPro" id="IPR036900">
    <property type="entry name" value="A-D-PHexomutase_C_sf"/>
</dbReference>
<evidence type="ECO:0000256" key="5">
    <source>
        <dbReference type="ARBA" id="ARBA00022526"/>
    </source>
</evidence>
<comment type="subcellular location">
    <subcellularLocation>
        <location evidence="2">Cytoplasm</location>
    </subcellularLocation>
</comment>
<evidence type="ECO:0000313" key="15">
    <source>
        <dbReference type="EMBL" id="KAJ2677481.1"/>
    </source>
</evidence>
<dbReference type="InterPro" id="IPR005845">
    <property type="entry name" value="A-D-PHexomutase_a/b/a-II"/>
</dbReference>
<evidence type="ECO:0000256" key="4">
    <source>
        <dbReference type="ARBA" id="ARBA00022490"/>
    </source>
</evidence>
<evidence type="ECO:0000313" key="16">
    <source>
        <dbReference type="Proteomes" id="UP001151518"/>
    </source>
</evidence>
<evidence type="ECO:0000256" key="10">
    <source>
        <dbReference type="ARBA" id="ARBA00023277"/>
    </source>
</evidence>
<evidence type="ECO:0008006" key="17">
    <source>
        <dbReference type="Google" id="ProtNLM"/>
    </source>
</evidence>
<sequence length="635" mass="69777">MAVSLNCKSTTSAVPILKLAERWLSEDKDPETRKQIQLLVDAGDDTKLESLLRQPIEFGTAGLRSRMEAGYSRLNQLTVIIASQGLAAYVEREVPNALSRGVVVGHDHRHNSNVFAQLTMRAFLDHGFKVYFYPGLGPTPQVPFAIKHLEAACGVMITASHNPKDDNGYKVYWENGAQIKPPLDAGIAQSIRENNTPKNWDAASVESETNVVDVTESMMNAYYKAAQSLVRNPELNRATKLKYVYTPMHGVGAPFAARILEAFGLPPYIPVPEQASPDPDFPTVAFPNPEEKGALDMAKAVADKQGVELVVANDPDADRFAAAEKQADGGWLMFTGDQLGSVFAAAVLENSRHQGIPDAKLAMVNSTVSSRMLKAMAQKEGFHYADTLTGFKWMANELAALSKQGYYAGFGYEEAIGYMVGNQVLDKDGITALGVFVQLAARMHAEGRRVGDYLEEQYARYGYFASANSYFICPDPQKTNKIFAHIRYGDSKNASSSDKDDDDGRVRRSEIVRTGPGDVLRYPQTIGGFPVCYIRDLTIGFEMTDVDKKAAGERIVVKAGEYKPTFPVSSGSHMITFETRNGGRLTMRTSGTEPKIKYYLEIRNTDNDRIAAAKDLARMVDAVANELVEASKNEL</sequence>
<comment type="cofactor">
    <cofactor evidence="1">
        <name>Mg(2+)</name>
        <dbReference type="ChEBI" id="CHEBI:18420"/>
    </cofactor>
</comment>
<dbReference type="Pfam" id="PF02879">
    <property type="entry name" value="PGM_PMM_II"/>
    <property type="match status" value="1"/>
</dbReference>
<dbReference type="Pfam" id="PF02878">
    <property type="entry name" value="PGM_PMM_I"/>
    <property type="match status" value="1"/>
</dbReference>
<evidence type="ECO:0000256" key="11">
    <source>
        <dbReference type="SAM" id="MobiDB-lite"/>
    </source>
</evidence>
<dbReference type="Gene3D" id="3.40.120.10">
    <property type="entry name" value="Alpha-D-Glucose-1,6-Bisphosphate, subunit A, domain 3"/>
    <property type="match status" value="3"/>
</dbReference>
<dbReference type="GO" id="GO:0000287">
    <property type="term" value="F:magnesium ion binding"/>
    <property type="evidence" value="ECO:0007669"/>
    <property type="project" value="InterPro"/>
</dbReference>
<comment type="caution">
    <text evidence="15">The sequence shown here is derived from an EMBL/GenBank/DDBJ whole genome shotgun (WGS) entry which is preliminary data.</text>
</comment>
<dbReference type="FunFam" id="3.40.120.10:FF:000035">
    <property type="entry name" value="Pgm3p"/>
    <property type="match status" value="1"/>
</dbReference>
<comment type="similarity">
    <text evidence="3">Belongs to the phosphohexose mutase family.</text>
</comment>
<feature type="domain" description="Alpha-D-phosphohexomutase alpha/beta/alpha" evidence="13">
    <location>
        <begin position="221"/>
        <end position="325"/>
    </location>
</feature>
<dbReference type="InterPro" id="IPR016055">
    <property type="entry name" value="A-D-PHexomutase_a/b/a-I/II/III"/>
</dbReference>
<accession>A0A9W8G7M8</accession>
<keyword evidence="9" id="KW-0413">Isomerase</keyword>
<dbReference type="GO" id="GO:0008973">
    <property type="term" value="F:phosphopentomutase activity"/>
    <property type="evidence" value="ECO:0007669"/>
    <property type="project" value="TreeGrafter"/>
</dbReference>
<keyword evidence="8" id="KW-0460">Magnesium</keyword>
<dbReference type="PANTHER" id="PTHR45745">
    <property type="entry name" value="PHOSPHOMANNOMUTASE 45A"/>
    <property type="match status" value="1"/>
</dbReference>
<evidence type="ECO:0000256" key="3">
    <source>
        <dbReference type="ARBA" id="ARBA00010231"/>
    </source>
</evidence>
<evidence type="ECO:0000256" key="9">
    <source>
        <dbReference type="ARBA" id="ARBA00023235"/>
    </source>
</evidence>
<evidence type="ECO:0000256" key="6">
    <source>
        <dbReference type="ARBA" id="ARBA00022553"/>
    </source>
</evidence>
<gene>
    <name evidence="15" type="ORF">GGI25_003116</name>
</gene>
<feature type="region of interest" description="Disordered" evidence="11">
    <location>
        <begin position="491"/>
        <end position="510"/>
    </location>
</feature>
<evidence type="ECO:0000256" key="1">
    <source>
        <dbReference type="ARBA" id="ARBA00001946"/>
    </source>
</evidence>
<keyword evidence="7" id="KW-0479">Metal-binding</keyword>
<dbReference type="GO" id="GO:0006166">
    <property type="term" value="P:purine ribonucleoside salvage"/>
    <property type="evidence" value="ECO:0007669"/>
    <property type="project" value="TreeGrafter"/>
</dbReference>
<dbReference type="EMBL" id="JANBTW010000032">
    <property type="protein sequence ID" value="KAJ2677481.1"/>
    <property type="molecule type" value="Genomic_DNA"/>
</dbReference>
<evidence type="ECO:0000259" key="13">
    <source>
        <dbReference type="Pfam" id="PF02879"/>
    </source>
</evidence>
<organism evidence="15 16">
    <name type="scientific">Coemansia spiralis</name>
    <dbReference type="NCBI Taxonomy" id="417178"/>
    <lineage>
        <taxon>Eukaryota</taxon>
        <taxon>Fungi</taxon>
        <taxon>Fungi incertae sedis</taxon>
        <taxon>Zoopagomycota</taxon>
        <taxon>Kickxellomycotina</taxon>
        <taxon>Kickxellomycetes</taxon>
        <taxon>Kickxellales</taxon>
        <taxon>Kickxellaceae</taxon>
        <taxon>Coemansia</taxon>
    </lineage>
</organism>
<feature type="domain" description="Alpha-D-phosphohexomutase alpha/beta/alpha" evidence="14">
    <location>
        <begin position="335"/>
        <end position="461"/>
    </location>
</feature>
<dbReference type="InterPro" id="IPR016066">
    <property type="entry name" value="A-D-PHexomutase_CS"/>
</dbReference>
<dbReference type="OrthoDB" id="8300170at2759"/>
<dbReference type="AlphaFoldDB" id="A0A9W8G7M8"/>
<keyword evidence="4" id="KW-0963">Cytoplasm</keyword>
<keyword evidence="10" id="KW-0119">Carbohydrate metabolism</keyword>
<proteinExistence type="inferred from homology"/>
<dbReference type="GO" id="GO:0005634">
    <property type="term" value="C:nucleus"/>
    <property type="evidence" value="ECO:0007669"/>
    <property type="project" value="TreeGrafter"/>
</dbReference>
<evidence type="ECO:0000256" key="8">
    <source>
        <dbReference type="ARBA" id="ARBA00022842"/>
    </source>
</evidence>
<dbReference type="InterPro" id="IPR005846">
    <property type="entry name" value="A-D-PHexomutase_a/b/a-III"/>
</dbReference>
<dbReference type="InterPro" id="IPR005841">
    <property type="entry name" value="Alpha-D-phosphohexomutase_SF"/>
</dbReference>
<dbReference type="PRINTS" id="PR00509">
    <property type="entry name" value="PGMPMM"/>
</dbReference>
<reference evidence="15" key="1">
    <citation type="submission" date="2022-07" db="EMBL/GenBank/DDBJ databases">
        <title>Phylogenomic reconstructions and comparative analyses of Kickxellomycotina fungi.</title>
        <authorList>
            <person name="Reynolds N.K."/>
            <person name="Stajich J.E."/>
            <person name="Barry K."/>
            <person name="Grigoriev I.V."/>
            <person name="Crous P."/>
            <person name="Smith M.E."/>
        </authorList>
    </citation>
    <scope>NUCLEOTIDE SEQUENCE</scope>
    <source>
        <strain evidence="15">NRRL 3115</strain>
    </source>
</reference>
<keyword evidence="5" id="KW-0313">Glucose metabolism</keyword>
<dbReference type="InterPro" id="IPR005844">
    <property type="entry name" value="A-D-PHexomutase_a/b/a-I"/>
</dbReference>
<evidence type="ECO:0000256" key="7">
    <source>
        <dbReference type="ARBA" id="ARBA00022723"/>
    </source>
</evidence>
<dbReference type="CDD" id="cd05799">
    <property type="entry name" value="PGM2"/>
    <property type="match status" value="1"/>
</dbReference>
<evidence type="ECO:0000259" key="14">
    <source>
        <dbReference type="Pfam" id="PF02880"/>
    </source>
</evidence>
<feature type="domain" description="Alpha-D-phosphohexomutase alpha/beta/alpha" evidence="12">
    <location>
        <begin position="57"/>
        <end position="195"/>
    </location>
</feature>
<dbReference type="SUPFAM" id="SSF53738">
    <property type="entry name" value="Phosphoglucomutase, first 3 domains"/>
    <property type="match status" value="3"/>
</dbReference>
<dbReference type="GO" id="GO:0005737">
    <property type="term" value="C:cytoplasm"/>
    <property type="evidence" value="ECO:0007669"/>
    <property type="project" value="UniProtKB-SubCell"/>
</dbReference>
<dbReference type="SUPFAM" id="SSF55957">
    <property type="entry name" value="Phosphoglucomutase, C-terminal domain"/>
    <property type="match status" value="1"/>
</dbReference>